<gene>
    <name evidence="1" type="ORF">M422DRAFT_276703</name>
</gene>
<keyword evidence="2" id="KW-1185">Reference proteome</keyword>
<dbReference type="OrthoDB" id="2919534at2759"/>
<name>A0A0C9UBA7_SPHS4</name>
<evidence type="ECO:0000313" key="2">
    <source>
        <dbReference type="Proteomes" id="UP000054279"/>
    </source>
</evidence>
<dbReference type="HOGENOM" id="CLU_097628_0_0_1"/>
<dbReference type="Proteomes" id="UP000054279">
    <property type="component" value="Unassembled WGS sequence"/>
</dbReference>
<dbReference type="CDD" id="cd00303">
    <property type="entry name" value="retropepsin_like"/>
    <property type="match status" value="1"/>
</dbReference>
<accession>A0A0C9UBA7</accession>
<proteinExistence type="predicted"/>
<evidence type="ECO:0000313" key="1">
    <source>
        <dbReference type="EMBL" id="KIJ22811.1"/>
    </source>
</evidence>
<sequence>MRKSHVYRKWIRLHGPQGEIVREKAVVDGGAMRNVADKKVWEKKKHRLGPLQQSTVVLKVADNHPIRSEGCWSGEVEVAGVKTKTDFEIIDTNGAFDLLLGKPWLRDVKAVHDYARDTIQIQDETATTTITNDDTHMTPKDDSEGWQHVKKSVSTTRAITMTQQPKTHQNN</sequence>
<organism evidence="1 2">
    <name type="scientific">Sphaerobolus stellatus (strain SS14)</name>
    <dbReference type="NCBI Taxonomy" id="990650"/>
    <lineage>
        <taxon>Eukaryota</taxon>
        <taxon>Fungi</taxon>
        <taxon>Dikarya</taxon>
        <taxon>Basidiomycota</taxon>
        <taxon>Agaricomycotina</taxon>
        <taxon>Agaricomycetes</taxon>
        <taxon>Phallomycetidae</taxon>
        <taxon>Geastrales</taxon>
        <taxon>Sphaerobolaceae</taxon>
        <taxon>Sphaerobolus</taxon>
    </lineage>
</organism>
<dbReference type="Gene3D" id="2.40.70.10">
    <property type="entry name" value="Acid Proteases"/>
    <property type="match status" value="1"/>
</dbReference>
<reference evidence="1 2" key="1">
    <citation type="submission" date="2014-06" db="EMBL/GenBank/DDBJ databases">
        <title>Evolutionary Origins and Diversification of the Mycorrhizal Mutualists.</title>
        <authorList>
            <consortium name="DOE Joint Genome Institute"/>
            <consortium name="Mycorrhizal Genomics Consortium"/>
            <person name="Kohler A."/>
            <person name="Kuo A."/>
            <person name="Nagy L.G."/>
            <person name="Floudas D."/>
            <person name="Copeland A."/>
            <person name="Barry K.W."/>
            <person name="Cichocki N."/>
            <person name="Veneault-Fourrey C."/>
            <person name="LaButti K."/>
            <person name="Lindquist E.A."/>
            <person name="Lipzen A."/>
            <person name="Lundell T."/>
            <person name="Morin E."/>
            <person name="Murat C."/>
            <person name="Riley R."/>
            <person name="Ohm R."/>
            <person name="Sun H."/>
            <person name="Tunlid A."/>
            <person name="Henrissat B."/>
            <person name="Grigoriev I.V."/>
            <person name="Hibbett D.S."/>
            <person name="Martin F."/>
        </authorList>
    </citation>
    <scope>NUCLEOTIDE SEQUENCE [LARGE SCALE GENOMIC DNA]</scope>
    <source>
        <strain evidence="1 2">SS14</strain>
    </source>
</reference>
<dbReference type="InterPro" id="IPR021109">
    <property type="entry name" value="Peptidase_aspartic_dom_sf"/>
</dbReference>
<dbReference type="AlphaFoldDB" id="A0A0C9UBA7"/>
<protein>
    <submittedName>
        <fullName evidence="1">Uncharacterized protein</fullName>
    </submittedName>
</protein>
<dbReference type="EMBL" id="KN837929">
    <property type="protein sequence ID" value="KIJ22811.1"/>
    <property type="molecule type" value="Genomic_DNA"/>
</dbReference>